<comment type="caution">
    <text evidence="1">The sequence shown here is derived from an EMBL/GenBank/DDBJ whole genome shotgun (WGS) entry which is preliminary data.</text>
</comment>
<protein>
    <recommendedName>
        <fullName evidence="3">Cytochrome c domain-containing protein</fullName>
    </recommendedName>
</protein>
<sequence>MALKFKMNRKGWLAVFAGLLLFAACESDPVLTGDEVSYAGDIRPLIDQNCTFSGCHGAGSVQFELLTYNQVKLKAAAIRREVWELQNMPKDRTMSLEKREKFKDWVDAGAPNN</sequence>
<dbReference type="EMBL" id="JAHVHU010000001">
    <property type="protein sequence ID" value="MBY5956589.1"/>
    <property type="molecule type" value="Genomic_DNA"/>
</dbReference>
<name>A0A953HIR0_9BACT</name>
<dbReference type="RefSeq" id="WP_222578107.1">
    <property type="nucleotide sequence ID" value="NZ_JAHVHU010000001.1"/>
</dbReference>
<evidence type="ECO:0000313" key="1">
    <source>
        <dbReference type="EMBL" id="MBY5956589.1"/>
    </source>
</evidence>
<evidence type="ECO:0008006" key="3">
    <source>
        <dbReference type="Google" id="ProtNLM"/>
    </source>
</evidence>
<dbReference type="Proteomes" id="UP000753961">
    <property type="component" value="Unassembled WGS sequence"/>
</dbReference>
<evidence type="ECO:0000313" key="2">
    <source>
        <dbReference type="Proteomes" id="UP000753961"/>
    </source>
</evidence>
<gene>
    <name evidence="1" type="ORF">KUV50_00480</name>
</gene>
<keyword evidence="2" id="KW-1185">Reference proteome</keyword>
<dbReference type="AlphaFoldDB" id="A0A953HIR0"/>
<dbReference type="PROSITE" id="PS51257">
    <property type="entry name" value="PROKAR_LIPOPROTEIN"/>
    <property type="match status" value="1"/>
</dbReference>
<accession>A0A953HIR0</accession>
<reference evidence="1" key="1">
    <citation type="submission" date="2021-06" db="EMBL/GenBank/DDBJ databases">
        <title>44 bacteria genomes isolated from Dapeng, Shenzhen.</title>
        <authorList>
            <person name="Zheng W."/>
            <person name="Yu S."/>
            <person name="Huang Y."/>
        </authorList>
    </citation>
    <scope>NUCLEOTIDE SEQUENCE</scope>
    <source>
        <strain evidence="1">DP5N28-2</strain>
    </source>
</reference>
<organism evidence="1 2">
    <name type="scientific">Membranihabitans marinus</name>
    <dbReference type="NCBI Taxonomy" id="1227546"/>
    <lineage>
        <taxon>Bacteria</taxon>
        <taxon>Pseudomonadati</taxon>
        <taxon>Bacteroidota</taxon>
        <taxon>Saprospiria</taxon>
        <taxon>Saprospirales</taxon>
        <taxon>Saprospiraceae</taxon>
        <taxon>Membranihabitans</taxon>
    </lineage>
</organism>
<proteinExistence type="predicted"/>